<reference evidence="4" key="1">
    <citation type="submission" date="2021-03" db="EMBL/GenBank/DDBJ databases">
        <authorList>
            <person name="Bekaert M."/>
        </authorList>
    </citation>
    <scope>NUCLEOTIDE SEQUENCE</scope>
</reference>
<sequence length="466" mass="52769">MQEKKKGEPSHETSAYERSAEEIICLDMLKEEIMHSSNYIARGKMDPQLEAICKRMNADRMKRLLSVLQNEESESDGDEVNEHNQNKEKMASFSEVVTGKTQNKQTENNQSETPQRNNTGNFVKPIFLKDEDVHGSVKPPRTLWLTNVEIYNAIGTKVPAECIKGIQRIREMWRLYMDNEEDRLSLLVTGLNLRGRQVPLYSQNPRNPGRLQENTIRIKVKNVPLSADDGQIHRALTLQGCDIQDLFREYLRVNGELTACQTGDRVVISKVLDKTIPRNLQIGKYMARVFHAGQPEFNRSINYENNVKTCHKCLQPGHLIYECPNDWVCRTCKESGHKMIDCPTDLQSEHKNDENSEVDVNESADANLQSNEAQTKEQMSETTDKTSNTSKLKPSQNSSGSSKHSDTRTGSTKNVQISNVSNSGNDKSQQSIDKFVRTPKNARRTAARNHTPPTPTDNIAPKKSKG</sequence>
<keyword evidence="1" id="KW-0479">Metal-binding</keyword>
<feature type="region of interest" description="Disordered" evidence="2">
    <location>
        <begin position="365"/>
        <end position="466"/>
    </location>
</feature>
<accession>A0A8S3UKD6</accession>
<dbReference type="GO" id="GO:0003676">
    <property type="term" value="F:nucleic acid binding"/>
    <property type="evidence" value="ECO:0007669"/>
    <property type="project" value="InterPro"/>
</dbReference>
<feature type="compositionally biased region" description="Basic and acidic residues" evidence="2">
    <location>
        <begin position="374"/>
        <end position="384"/>
    </location>
</feature>
<keyword evidence="5" id="KW-1185">Reference proteome</keyword>
<dbReference type="EMBL" id="CAJPWZ010002732">
    <property type="protein sequence ID" value="CAG2244346.1"/>
    <property type="molecule type" value="Genomic_DNA"/>
</dbReference>
<dbReference type="SUPFAM" id="SSF57756">
    <property type="entry name" value="Retrovirus zinc finger-like domains"/>
    <property type="match status" value="1"/>
</dbReference>
<dbReference type="InterPro" id="IPR036875">
    <property type="entry name" value="Znf_CCHC_sf"/>
</dbReference>
<dbReference type="OrthoDB" id="6164579at2759"/>
<dbReference type="Pfam" id="PF00098">
    <property type="entry name" value="zf-CCHC"/>
    <property type="match status" value="1"/>
</dbReference>
<dbReference type="AlphaFoldDB" id="A0A8S3UKD6"/>
<evidence type="ECO:0000256" key="2">
    <source>
        <dbReference type="SAM" id="MobiDB-lite"/>
    </source>
</evidence>
<comment type="caution">
    <text evidence="4">The sequence shown here is derived from an EMBL/GenBank/DDBJ whole genome shotgun (WGS) entry which is preliminary data.</text>
</comment>
<dbReference type="InterPro" id="IPR001878">
    <property type="entry name" value="Znf_CCHC"/>
</dbReference>
<protein>
    <recommendedName>
        <fullName evidence="3">CCHC-type domain-containing protein</fullName>
    </recommendedName>
</protein>
<organism evidence="4 5">
    <name type="scientific">Mytilus edulis</name>
    <name type="common">Blue mussel</name>
    <dbReference type="NCBI Taxonomy" id="6550"/>
    <lineage>
        <taxon>Eukaryota</taxon>
        <taxon>Metazoa</taxon>
        <taxon>Spiralia</taxon>
        <taxon>Lophotrochozoa</taxon>
        <taxon>Mollusca</taxon>
        <taxon>Bivalvia</taxon>
        <taxon>Autobranchia</taxon>
        <taxon>Pteriomorphia</taxon>
        <taxon>Mytilida</taxon>
        <taxon>Mytiloidea</taxon>
        <taxon>Mytilidae</taxon>
        <taxon>Mytilinae</taxon>
        <taxon>Mytilus</taxon>
    </lineage>
</organism>
<feature type="compositionally biased region" description="Polar residues" evidence="2">
    <location>
        <begin position="385"/>
        <end position="432"/>
    </location>
</feature>
<dbReference type="Gene3D" id="4.10.60.10">
    <property type="entry name" value="Zinc finger, CCHC-type"/>
    <property type="match status" value="1"/>
</dbReference>
<feature type="domain" description="CCHC-type" evidence="3">
    <location>
        <begin position="310"/>
        <end position="325"/>
    </location>
</feature>
<dbReference type="PROSITE" id="PS50158">
    <property type="entry name" value="ZF_CCHC"/>
    <property type="match status" value="1"/>
</dbReference>
<feature type="region of interest" description="Disordered" evidence="2">
    <location>
        <begin position="69"/>
        <end position="122"/>
    </location>
</feature>
<feature type="compositionally biased region" description="Polar residues" evidence="2">
    <location>
        <begin position="99"/>
        <end position="121"/>
    </location>
</feature>
<evidence type="ECO:0000313" key="5">
    <source>
        <dbReference type="Proteomes" id="UP000683360"/>
    </source>
</evidence>
<keyword evidence="1" id="KW-0862">Zinc</keyword>
<evidence type="ECO:0000313" key="4">
    <source>
        <dbReference type="EMBL" id="CAG2244346.1"/>
    </source>
</evidence>
<dbReference type="Proteomes" id="UP000683360">
    <property type="component" value="Unassembled WGS sequence"/>
</dbReference>
<dbReference type="SMART" id="SM00343">
    <property type="entry name" value="ZnF_C2HC"/>
    <property type="match status" value="2"/>
</dbReference>
<gene>
    <name evidence="4" type="ORF">MEDL_56422</name>
</gene>
<keyword evidence="1" id="KW-0863">Zinc-finger</keyword>
<name>A0A8S3UKD6_MYTED</name>
<proteinExistence type="predicted"/>
<evidence type="ECO:0000256" key="1">
    <source>
        <dbReference type="PROSITE-ProRule" id="PRU00047"/>
    </source>
</evidence>
<evidence type="ECO:0000259" key="3">
    <source>
        <dbReference type="PROSITE" id="PS50158"/>
    </source>
</evidence>
<dbReference type="GO" id="GO:0008270">
    <property type="term" value="F:zinc ion binding"/>
    <property type="evidence" value="ECO:0007669"/>
    <property type="project" value="UniProtKB-KW"/>
</dbReference>
<feature type="compositionally biased region" description="Basic and acidic residues" evidence="2">
    <location>
        <begin position="80"/>
        <end position="90"/>
    </location>
</feature>